<evidence type="ECO:0000256" key="1">
    <source>
        <dbReference type="SAM" id="MobiDB-lite"/>
    </source>
</evidence>
<comment type="caution">
    <text evidence="2">The sequence shown here is derived from an EMBL/GenBank/DDBJ whole genome shotgun (WGS) entry which is preliminary data.</text>
</comment>
<name>A0A0H1B361_9EURO</name>
<dbReference type="EMBL" id="LDEV01003447">
    <property type="protein sequence ID" value="KLJ05854.1"/>
    <property type="molecule type" value="Genomic_DNA"/>
</dbReference>
<dbReference type="AlphaFoldDB" id="A0A0H1B361"/>
<evidence type="ECO:0000313" key="2">
    <source>
        <dbReference type="EMBL" id="KLJ05854.1"/>
    </source>
</evidence>
<evidence type="ECO:0000313" key="3">
    <source>
        <dbReference type="Proteomes" id="UP000053573"/>
    </source>
</evidence>
<reference evidence="3" key="1">
    <citation type="journal article" date="2015" name="PLoS Genet.">
        <title>The dynamic genome and transcriptome of the human fungal pathogen Blastomyces and close relative Emmonsia.</title>
        <authorList>
            <person name="Munoz J.F."/>
            <person name="Gauthier G.M."/>
            <person name="Desjardins C.A."/>
            <person name="Gallo J.E."/>
            <person name="Holder J."/>
            <person name="Sullivan T.D."/>
            <person name="Marty A.J."/>
            <person name="Carmen J.C."/>
            <person name="Chen Z."/>
            <person name="Ding L."/>
            <person name="Gujja S."/>
            <person name="Magrini V."/>
            <person name="Misas E."/>
            <person name="Mitreva M."/>
            <person name="Priest M."/>
            <person name="Saif S."/>
            <person name="Whiston E.A."/>
            <person name="Young S."/>
            <person name="Zeng Q."/>
            <person name="Goldman W.E."/>
            <person name="Mardis E.R."/>
            <person name="Taylor J.W."/>
            <person name="McEwen J.G."/>
            <person name="Clay O.K."/>
            <person name="Klein B.S."/>
            <person name="Cuomo C.A."/>
        </authorList>
    </citation>
    <scope>NUCLEOTIDE SEQUENCE [LARGE SCALE GENOMIC DNA]</scope>
    <source>
        <strain evidence="3">UAMH 139</strain>
    </source>
</reference>
<keyword evidence="3" id="KW-1185">Reference proteome</keyword>
<dbReference type="OrthoDB" id="10556202at2759"/>
<sequence>MPRRPNPQAGPTDYVALPSQARENPGSGAWLVRQINQIHAGQWAPSKIGAMVMVVRVLQQEEAGNGSSHWPANHNRREQELGLVASFPSLGIRIRTKNTGTSSVSPSAEFRRGYRLPNPPFDDMPTDWLHHGKSTCNCEKARGCWLHN</sequence>
<protein>
    <submittedName>
        <fullName evidence="2">Uncharacterized protein</fullName>
    </submittedName>
</protein>
<proteinExistence type="predicted"/>
<feature type="region of interest" description="Disordered" evidence="1">
    <location>
        <begin position="1"/>
        <end position="21"/>
    </location>
</feature>
<accession>A0A0H1B361</accession>
<dbReference type="Proteomes" id="UP000053573">
    <property type="component" value="Unassembled WGS sequence"/>
</dbReference>
<gene>
    <name evidence="2" type="ORF">EMPG_10708</name>
</gene>
<organism evidence="2 3">
    <name type="scientific">Blastomyces silverae</name>
    <dbReference type="NCBI Taxonomy" id="2060906"/>
    <lineage>
        <taxon>Eukaryota</taxon>
        <taxon>Fungi</taxon>
        <taxon>Dikarya</taxon>
        <taxon>Ascomycota</taxon>
        <taxon>Pezizomycotina</taxon>
        <taxon>Eurotiomycetes</taxon>
        <taxon>Eurotiomycetidae</taxon>
        <taxon>Onygenales</taxon>
        <taxon>Ajellomycetaceae</taxon>
        <taxon>Blastomyces</taxon>
    </lineage>
</organism>